<dbReference type="EMBL" id="PGCI01000311">
    <property type="protein sequence ID" value="PLW30048.1"/>
    <property type="molecule type" value="Genomic_DNA"/>
</dbReference>
<organism evidence="1 2">
    <name type="scientific">Puccinia coronata f. sp. avenae</name>
    <dbReference type="NCBI Taxonomy" id="200324"/>
    <lineage>
        <taxon>Eukaryota</taxon>
        <taxon>Fungi</taxon>
        <taxon>Dikarya</taxon>
        <taxon>Basidiomycota</taxon>
        <taxon>Pucciniomycotina</taxon>
        <taxon>Pucciniomycetes</taxon>
        <taxon>Pucciniales</taxon>
        <taxon>Pucciniaceae</taxon>
        <taxon>Puccinia</taxon>
    </lineage>
</organism>
<gene>
    <name evidence="1" type="ORF">PCASD_21290</name>
</gene>
<comment type="caution">
    <text evidence="1">The sequence shown here is derived from an EMBL/GenBank/DDBJ whole genome shotgun (WGS) entry which is preliminary data.</text>
</comment>
<sequence>MRGTHCEIPGQQPFLSPIACDPSSLPTCPLDHNGNSYWCKKDTQFYQEKVSCSKDGLTRDEYLVTYNRALQLPQEEIAFVEDGLTRHQSIITYSHNNPIASASPEDLSSNHEGLVDFDNRDKRHHPCSNHSRLPAMKYGSPSVNHHYQSCDAESFSDIIVLNEDQYDEQ</sequence>
<accession>A0A2N5TX63</accession>
<dbReference type="AlphaFoldDB" id="A0A2N5TX63"/>
<name>A0A2N5TX63_9BASI</name>
<evidence type="ECO:0000313" key="1">
    <source>
        <dbReference type="EMBL" id="PLW30048.1"/>
    </source>
</evidence>
<protein>
    <submittedName>
        <fullName evidence="1">Uncharacterized protein</fullName>
    </submittedName>
</protein>
<proteinExistence type="predicted"/>
<dbReference type="Proteomes" id="UP000235392">
    <property type="component" value="Unassembled WGS sequence"/>
</dbReference>
<reference evidence="1 2" key="1">
    <citation type="submission" date="2017-11" db="EMBL/GenBank/DDBJ databases">
        <title>De novo assembly and phasing of dikaryotic genomes from two isolates of Puccinia coronata f. sp. avenae, the causal agent of oat crown rust.</title>
        <authorList>
            <person name="Miller M.E."/>
            <person name="Zhang Y."/>
            <person name="Omidvar V."/>
            <person name="Sperschneider J."/>
            <person name="Schwessinger B."/>
            <person name="Raley C."/>
            <person name="Palmer J.M."/>
            <person name="Garnica D."/>
            <person name="Upadhyaya N."/>
            <person name="Rathjen J."/>
            <person name="Taylor J.M."/>
            <person name="Park R.F."/>
            <person name="Dodds P.N."/>
            <person name="Hirsch C.D."/>
            <person name="Kianian S.F."/>
            <person name="Figueroa M."/>
        </authorList>
    </citation>
    <scope>NUCLEOTIDE SEQUENCE [LARGE SCALE GENOMIC DNA]</scope>
    <source>
        <strain evidence="1">12SD80</strain>
    </source>
</reference>
<evidence type="ECO:0000313" key="2">
    <source>
        <dbReference type="Proteomes" id="UP000235392"/>
    </source>
</evidence>